<evidence type="ECO:0000313" key="6">
    <source>
        <dbReference type="EMBL" id="NPD91158.1"/>
    </source>
</evidence>
<keyword evidence="4" id="KW-0676">Redox-active center</keyword>
<dbReference type="SUPFAM" id="SSF52833">
    <property type="entry name" value="Thioredoxin-like"/>
    <property type="match status" value="1"/>
</dbReference>
<dbReference type="PROSITE" id="PS51257">
    <property type="entry name" value="PROKAR_LIPOPROTEIN"/>
    <property type="match status" value="1"/>
</dbReference>
<proteinExistence type="predicted"/>
<dbReference type="PROSITE" id="PS00194">
    <property type="entry name" value="THIOREDOXIN_1"/>
    <property type="match status" value="1"/>
</dbReference>
<evidence type="ECO:0000313" key="7">
    <source>
        <dbReference type="Proteomes" id="UP000714420"/>
    </source>
</evidence>
<dbReference type="RefSeq" id="WP_172273146.1">
    <property type="nucleotide sequence ID" value="NZ_CASGMU010000027.1"/>
</dbReference>
<dbReference type="Proteomes" id="UP000714420">
    <property type="component" value="Unassembled WGS sequence"/>
</dbReference>
<comment type="subcellular location">
    <subcellularLocation>
        <location evidence="1">Cell envelope</location>
    </subcellularLocation>
</comment>
<dbReference type="CDD" id="cd02966">
    <property type="entry name" value="TlpA_like_family"/>
    <property type="match status" value="1"/>
</dbReference>
<organism evidence="6 7">
    <name type="scientific">Xylanibacter muris</name>
    <dbReference type="NCBI Taxonomy" id="2736290"/>
    <lineage>
        <taxon>Bacteria</taxon>
        <taxon>Pseudomonadati</taxon>
        <taxon>Bacteroidota</taxon>
        <taxon>Bacteroidia</taxon>
        <taxon>Bacteroidales</taxon>
        <taxon>Prevotellaceae</taxon>
        <taxon>Xylanibacter</taxon>
    </lineage>
</organism>
<evidence type="ECO:0000256" key="3">
    <source>
        <dbReference type="ARBA" id="ARBA00023157"/>
    </source>
</evidence>
<dbReference type="InterPro" id="IPR013766">
    <property type="entry name" value="Thioredoxin_domain"/>
</dbReference>
<keyword evidence="2" id="KW-0201">Cytochrome c-type biogenesis</keyword>
<dbReference type="InterPro" id="IPR025380">
    <property type="entry name" value="DUF4369"/>
</dbReference>
<keyword evidence="7" id="KW-1185">Reference proteome</keyword>
<name>A0ABX2AJ63_9BACT</name>
<keyword evidence="3" id="KW-1015">Disulfide bond</keyword>
<sequence>MNIRNILGLASASLILAACQSESYKIEGTCRNIADGDTLFITNDFYNGTPIDTLIVKEGKFSTEGNADSTFLCMLYSPKNRNINIPFFIEPGKIEISLADSPMMSNVKGTSTNRKWQEMNDTVMNIGIRINRIASEIYTNRPDHEIIKQKEAEINRLTKRFKSVIMNYAEKNISNEFGYFILTYYKDVIPVEAHLALIDKMPKDKQNRPAAKAIREELSRRSNVAEGKIIPDFNMDDMDRTPQSIKKLIGENKITILDFWASWCGPCRQEMPLMQDILNKYSSKGLGIVGISLDENMEAWKNGVNAMKMNWPQLSDLRGWQNSAAQMFGVQSIPFTVVVDTNGKILKKGLRGKELQDYVESCLK</sequence>
<dbReference type="InterPro" id="IPR050553">
    <property type="entry name" value="Thioredoxin_ResA/DsbE_sf"/>
</dbReference>
<comment type="caution">
    <text evidence="6">The sequence shown here is derived from an EMBL/GenBank/DDBJ whole genome shotgun (WGS) entry which is preliminary data.</text>
</comment>
<dbReference type="EMBL" id="JABKKF010000002">
    <property type="protein sequence ID" value="NPD91158.1"/>
    <property type="molecule type" value="Genomic_DNA"/>
</dbReference>
<dbReference type="PANTHER" id="PTHR42852:SF6">
    <property type="entry name" value="THIOL:DISULFIDE INTERCHANGE PROTEIN DSBE"/>
    <property type="match status" value="1"/>
</dbReference>
<dbReference type="PANTHER" id="PTHR42852">
    <property type="entry name" value="THIOL:DISULFIDE INTERCHANGE PROTEIN DSBE"/>
    <property type="match status" value="1"/>
</dbReference>
<evidence type="ECO:0000259" key="5">
    <source>
        <dbReference type="PROSITE" id="PS51352"/>
    </source>
</evidence>
<dbReference type="InterPro" id="IPR017937">
    <property type="entry name" value="Thioredoxin_CS"/>
</dbReference>
<dbReference type="Pfam" id="PF14289">
    <property type="entry name" value="DUF4369"/>
    <property type="match status" value="1"/>
</dbReference>
<dbReference type="InterPro" id="IPR000866">
    <property type="entry name" value="AhpC/TSA"/>
</dbReference>
<dbReference type="PROSITE" id="PS51352">
    <property type="entry name" value="THIOREDOXIN_2"/>
    <property type="match status" value="1"/>
</dbReference>
<gene>
    <name evidence="6" type="ORF">HPS56_02100</name>
</gene>
<dbReference type="InterPro" id="IPR036249">
    <property type="entry name" value="Thioredoxin-like_sf"/>
</dbReference>
<dbReference type="Pfam" id="PF00578">
    <property type="entry name" value="AhpC-TSA"/>
    <property type="match status" value="1"/>
</dbReference>
<reference evidence="6 7" key="1">
    <citation type="submission" date="2020-05" db="EMBL/GenBank/DDBJ databases">
        <title>Distinct polysaccharide utilization as determinants for interspecies competition between intestinal Prevotella spp.</title>
        <authorList>
            <person name="Galvez E.J.C."/>
            <person name="Iljazovic A."/>
            <person name="Strowig T."/>
        </authorList>
    </citation>
    <scope>NUCLEOTIDE SEQUENCE [LARGE SCALE GENOMIC DNA]</scope>
    <source>
        <strain evidence="6 7">PMUR</strain>
    </source>
</reference>
<dbReference type="Gene3D" id="3.40.30.10">
    <property type="entry name" value="Glutaredoxin"/>
    <property type="match status" value="1"/>
</dbReference>
<accession>A0ABX2AJ63</accession>
<protein>
    <submittedName>
        <fullName evidence="6">AhpC/TSA family protein</fullName>
    </submittedName>
</protein>
<feature type="domain" description="Thioredoxin" evidence="5">
    <location>
        <begin position="224"/>
        <end position="364"/>
    </location>
</feature>
<evidence type="ECO:0000256" key="1">
    <source>
        <dbReference type="ARBA" id="ARBA00004196"/>
    </source>
</evidence>
<evidence type="ECO:0000256" key="2">
    <source>
        <dbReference type="ARBA" id="ARBA00022748"/>
    </source>
</evidence>
<evidence type="ECO:0000256" key="4">
    <source>
        <dbReference type="ARBA" id="ARBA00023284"/>
    </source>
</evidence>